<evidence type="ECO:0000256" key="1">
    <source>
        <dbReference type="ARBA" id="ARBA00022448"/>
    </source>
</evidence>
<accession>A0ABM6TH83</accession>
<keyword evidence="7" id="KW-0812">Transmembrane</keyword>
<keyword evidence="4" id="KW-0249">Electron transport</keyword>
<evidence type="ECO:0000256" key="7">
    <source>
        <dbReference type="SAM" id="Phobius"/>
    </source>
</evidence>
<keyword evidence="2 6" id="KW-0349">Heme</keyword>
<dbReference type="SUPFAM" id="SSF46626">
    <property type="entry name" value="Cytochrome c"/>
    <property type="match status" value="2"/>
</dbReference>
<feature type="domain" description="Cytochrome c" evidence="8">
    <location>
        <begin position="196"/>
        <end position="278"/>
    </location>
</feature>
<reference evidence="9 10" key="1">
    <citation type="journal article" date="2015" name="Biotechnol. Bioeng.">
        <title>Genome sequence and phenotypic characterization of Caulobacter segnis.</title>
        <authorList>
            <person name="Patel S."/>
            <person name="Fletcher B."/>
            <person name="Scott D.C."/>
            <person name="Ely B."/>
        </authorList>
    </citation>
    <scope>NUCLEOTIDE SEQUENCE [LARGE SCALE GENOMIC DNA]</scope>
    <source>
        <strain evidence="9 10">TK0059</strain>
    </source>
</reference>
<keyword evidence="7" id="KW-0472">Membrane</keyword>
<dbReference type="Gene3D" id="1.10.760.10">
    <property type="entry name" value="Cytochrome c-like domain"/>
    <property type="match status" value="2"/>
</dbReference>
<dbReference type="InterPro" id="IPR036909">
    <property type="entry name" value="Cyt_c-like_dom_sf"/>
</dbReference>
<evidence type="ECO:0000259" key="8">
    <source>
        <dbReference type="PROSITE" id="PS51007"/>
    </source>
</evidence>
<feature type="domain" description="Cytochrome c" evidence="8">
    <location>
        <begin position="98"/>
        <end position="177"/>
    </location>
</feature>
<dbReference type="PROSITE" id="PS51007">
    <property type="entry name" value="CYTC"/>
    <property type="match status" value="2"/>
</dbReference>
<evidence type="ECO:0000313" key="10">
    <source>
        <dbReference type="Proteomes" id="UP000240527"/>
    </source>
</evidence>
<keyword evidence="7" id="KW-1133">Transmembrane helix</keyword>
<dbReference type="Pfam" id="PF00034">
    <property type="entry name" value="Cytochrom_C"/>
    <property type="match status" value="1"/>
</dbReference>
<sequence>MSEPEHPEPPEEPNDRRWTLSAGLLVGGVLAFSVAVGLFVLPVLQAPNANIDAWTAICRAVGLKPGTPAQPQPSFDAKAAPVSQVRWSPQTLTILANADPRPGAALAADVCSACHGEEGTTISDAFPRLAGQSPEAIYKQLSDYRSGARYNAQMTPVAQALTDEQLAQVASYFGHVKARVRLGAGDLGVDDPAISRLIHRGDPSRQMPPCESCHARGAGGPPETPVIAGQNAGYLERQLLDYKHGARRNDVYRRMRDVAGKLSDDEIRRIAALYQGTY</sequence>
<name>A0ABM6TH83_9CAUL</name>
<evidence type="ECO:0000256" key="2">
    <source>
        <dbReference type="ARBA" id="ARBA00022617"/>
    </source>
</evidence>
<dbReference type="PANTHER" id="PTHR33751">
    <property type="entry name" value="CBB3-TYPE CYTOCHROME C OXIDASE SUBUNIT FIXP"/>
    <property type="match status" value="1"/>
</dbReference>
<keyword evidence="5 6" id="KW-0408">Iron</keyword>
<evidence type="ECO:0000256" key="4">
    <source>
        <dbReference type="ARBA" id="ARBA00022982"/>
    </source>
</evidence>
<keyword evidence="10" id="KW-1185">Reference proteome</keyword>
<dbReference type="PANTHER" id="PTHR33751:SF9">
    <property type="entry name" value="CYTOCHROME C4"/>
    <property type="match status" value="1"/>
</dbReference>
<protein>
    <submittedName>
        <fullName evidence="9">Cytochrome c4</fullName>
    </submittedName>
</protein>
<gene>
    <name evidence="9" type="ORF">B7G68_11715</name>
</gene>
<proteinExistence type="predicted"/>
<dbReference type="InterPro" id="IPR009056">
    <property type="entry name" value="Cyt_c-like_dom"/>
</dbReference>
<organism evidence="9 10">
    <name type="scientific">Caulobacter segnis</name>
    <dbReference type="NCBI Taxonomy" id="88688"/>
    <lineage>
        <taxon>Bacteria</taxon>
        <taxon>Pseudomonadati</taxon>
        <taxon>Pseudomonadota</taxon>
        <taxon>Alphaproteobacteria</taxon>
        <taxon>Caulobacterales</taxon>
        <taxon>Caulobacteraceae</taxon>
        <taxon>Caulobacter</taxon>
    </lineage>
</organism>
<dbReference type="InterPro" id="IPR050597">
    <property type="entry name" value="Cytochrome_c_Oxidase_Subunit"/>
</dbReference>
<feature type="transmembrane region" description="Helical" evidence="7">
    <location>
        <begin position="20"/>
        <end position="41"/>
    </location>
</feature>
<evidence type="ECO:0000256" key="5">
    <source>
        <dbReference type="ARBA" id="ARBA00023004"/>
    </source>
</evidence>
<keyword evidence="1" id="KW-0813">Transport</keyword>
<evidence type="ECO:0000256" key="3">
    <source>
        <dbReference type="ARBA" id="ARBA00022723"/>
    </source>
</evidence>
<evidence type="ECO:0000313" key="9">
    <source>
        <dbReference type="EMBL" id="AVQ02448.1"/>
    </source>
</evidence>
<dbReference type="EMBL" id="CP027850">
    <property type="protein sequence ID" value="AVQ02448.1"/>
    <property type="molecule type" value="Genomic_DNA"/>
</dbReference>
<evidence type="ECO:0000256" key="6">
    <source>
        <dbReference type="PROSITE-ProRule" id="PRU00433"/>
    </source>
</evidence>
<dbReference type="Proteomes" id="UP000240527">
    <property type="component" value="Chromosome"/>
</dbReference>
<keyword evidence="3 6" id="KW-0479">Metal-binding</keyword>
<dbReference type="RefSeq" id="WP_013079396.1">
    <property type="nucleotide sequence ID" value="NZ_CP027850.1"/>
</dbReference>